<dbReference type="Gramene" id="TraesCAD_scaffold_004301_01G000100.1">
    <property type="protein sequence ID" value="TraesCAD_scaffold_004301_01G000100.1"/>
    <property type="gene ID" value="TraesCAD_scaffold_004301_01G000100"/>
</dbReference>
<dbReference type="OrthoDB" id="1914642at2759"/>
<name>A0A3B6IK17_WHEAT</name>
<dbReference type="Gramene" id="TraesWEE_scaffold_004413_01G000100.1">
    <property type="protein sequence ID" value="TraesWEE_scaffold_004413_01G000100.1"/>
    <property type="gene ID" value="TraesWEE_scaffold_004413_01G000100"/>
</dbReference>
<evidence type="ECO:0000313" key="4">
    <source>
        <dbReference type="EnsemblPlants" id="TraesCS4B02G046200.1"/>
    </source>
</evidence>
<dbReference type="Proteomes" id="UP000019116">
    <property type="component" value="Chromosome 4B"/>
</dbReference>
<dbReference type="Gramene" id="TraesRN4B0100102400.1">
    <property type="protein sequence ID" value="TraesRN4B0100102400.1"/>
    <property type="gene ID" value="TraesRN4B0100102400"/>
</dbReference>
<comment type="caution">
    <text evidence="1">Lacks conserved residue(s) required for the propagation of feature annotation.</text>
</comment>
<dbReference type="InterPro" id="IPR000742">
    <property type="entry name" value="EGF"/>
</dbReference>
<proteinExistence type="predicted"/>
<feature type="domain" description="EGF-like" evidence="3">
    <location>
        <begin position="114"/>
        <end position="151"/>
    </location>
</feature>
<dbReference type="Gramene" id="TraesCLE_scaffold_002146_01G000300.1">
    <property type="protein sequence ID" value="TraesCLE_scaffold_002146_01G000300.1"/>
    <property type="gene ID" value="TraesCLE_scaffold_002146_01G000300"/>
</dbReference>
<keyword evidence="2" id="KW-0732">Signal</keyword>
<dbReference type="Gramene" id="TraesPARA_EIv1.0_1316490.1">
    <property type="protein sequence ID" value="TraesPARA_EIv1.0_1316490.1.CDS"/>
    <property type="gene ID" value="TraesPARA_EIv1.0_1316490"/>
</dbReference>
<dbReference type="Gramene" id="TraesSYM4B03G02264730.1">
    <property type="protein sequence ID" value="TraesSYM4B03G02264730.1"/>
    <property type="gene ID" value="TraesSYM4B03G02264730"/>
</dbReference>
<dbReference type="Gramene" id="TraesSTA4B03G02233510.1">
    <property type="protein sequence ID" value="TraesSTA4B03G02233510.1"/>
    <property type="gene ID" value="TraesSTA4B03G02233510"/>
</dbReference>
<reference evidence="4" key="1">
    <citation type="submission" date="2018-08" db="EMBL/GenBank/DDBJ databases">
        <authorList>
            <person name="Rossello M."/>
        </authorList>
    </citation>
    <scope>NUCLEOTIDE SEQUENCE [LARGE SCALE GENOMIC DNA]</scope>
    <source>
        <strain evidence="4">cv. Chinese Spring</strain>
    </source>
</reference>
<dbReference type="PANTHER" id="PTHR33881:SF19">
    <property type="entry name" value="OS10G0419700 PROTEIN"/>
    <property type="match status" value="1"/>
</dbReference>
<feature type="chain" id="PRO_5043175433" description="EGF-like domain-containing protein" evidence="2">
    <location>
        <begin position="27"/>
        <end position="202"/>
    </location>
</feature>
<keyword evidence="5" id="KW-1185">Reference proteome</keyword>
<dbReference type="Gramene" id="TraesLAC4B03G02192290.1">
    <property type="protein sequence ID" value="TraesLAC4B03G02192290.1"/>
    <property type="gene ID" value="TraesLAC4B03G02192290"/>
</dbReference>
<evidence type="ECO:0000256" key="1">
    <source>
        <dbReference type="PROSITE-ProRule" id="PRU00076"/>
    </source>
</evidence>
<dbReference type="PANTHER" id="PTHR33881">
    <property type="entry name" value="NEUROGENIC LOCUS NOTCH-LIKE PROTEIN"/>
    <property type="match status" value="1"/>
</dbReference>
<reference evidence="4" key="2">
    <citation type="submission" date="2018-10" db="UniProtKB">
        <authorList>
            <consortium name="EnsemblPlants"/>
        </authorList>
    </citation>
    <scope>IDENTIFICATION</scope>
</reference>
<dbReference type="RefSeq" id="XP_044372304.1">
    <property type="nucleotide sequence ID" value="XM_044516369.1"/>
</dbReference>
<dbReference type="OMA" id="SPCIVPN"/>
<accession>A0A3B6IK17</accession>
<evidence type="ECO:0000313" key="5">
    <source>
        <dbReference type="Proteomes" id="UP000019116"/>
    </source>
</evidence>
<keyword evidence="1" id="KW-0245">EGF-like domain</keyword>
<dbReference type="Gramene" id="TraesLDM4B03G02238420.1">
    <property type="protein sequence ID" value="TraesLDM4B03G02238420.1"/>
    <property type="gene ID" value="TraesLDM4B03G02238420"/>
</dbReference>
<dbReference type="Gramene" id="TraesJUL4B03G02259220.1">
    <property type="protein sequence ID" value="TraesJUL4B03G02259220.1"/>
    <property type="gene ID" value="TraesJUL4B03G02259220"/>
</dbReference>
<dbReference type="GeneID" id="123094342"/>
<gene>
    <name evidence="4" type="primary">LOC123094342</name>
</gene>
<protein>
    <recommendedName>
        <fullName evidence="3">EGF-like domain-containing protein</fullName>
    </recommendedName>
</protein>
<dbReference type="Gramene" id="TraesCS4B02G046200.1">
    <property type="protein sequence ID" value="TraesCS4B02G046200.1"/>
    <property type="gene ID" value="TraesCS4B02G046200"/>
</dbReference>
<organism evidence="4">
    <name type="scientific">Triticum aestivum</name>
    <name type="common">Wheat</name>
    <dbReference type="NCBI Taxonomy" id="4565"/>
    <lineage>
        <taxon>Eukaryota</taxon>
        <taxon>Viridiplantae</taxon>
        <taxon>Streptophyta</taxon>
        <taxon>Embryophyta</taxon>
        <taxon>Tracheophyta</taxon>
        <taxon>Spermatophyta</taxon>
        <taxon>Magnoliopsida</taxon>
        <taxon>Liliopsida</taxon>
        <taxon>Poales</taxon>
        <taxon>Poaceae</taxon>
        <taxon>BOP clade</taxon>
        <taxon>Pooideae</taxon>
        <taxon>Triticodae</taxon>
        <taxon>Triticeae</taxon>
        <taxon>Triticinae</taxon>
        <taxon>Triticum</taxon>
    </lineage>
</organism>
<dbReference type="EnsemblPlants" id="TraesCS4B02G046200.1">
    <property type="protein sequence ID" value="TraesCS4B02G046200.1"/>
    <property type="gene ID" value="TraesCS4B02G046200"/>
</dbReference>
<dbReference type="Gramene" id="TraesMAC4B03G02237810.1">
    <property type="protein sequence ID" value="TraesMAC4B03G02237810.1"/>
    <property type="gene ID" value="TraesMAC4B03G02237810"/>
</dbReference>
<dbReference type="PROSITE" id="PS50026">
    <property type="entry name" value="EGF_3"/>
    <property type="match status" value="1"/>
</dbReference>
<dbReference type="Gene3D" id="2.10.25.10">
    <property type="entry name" value="Laminin"/>
    <property type="match status" value="1"/>
</dbReference>
<feature type="signal peptide" evidence="2">
    <location>
        <begin position="1"/>
        <end position="26"/>
    </location>
</feature>
<dbReference type="Gramene" id="TraesLDM4B03G02238420.2">
    <property type="protein sequence ID" value="TraesLDM4B03G02238420.2"/>
    <property type="gene ID" value="TraesLDM4B03G02238420"/>
</dbReference>
<evidence type="ECO:0000259" key="3">
    <source>
        <dbReference type="PROSITE" id="PS50026"/>
    </source>
</evidence>
<dbReference type="Gramene" id="TraesCS4B03G0099200.1">
    <property type="protein sequence ID" value="TraesCS4B03G0099200.1.CDS"/>
    <property type="gene ID" value="TraesCS4B03G0099200"/>
</dbReference>
<dbReference type="Gramene" id="TraesNOR4B03G02255440.1">
    <property type="protein sequence ID" value="TraesNOR4B03G02255440.1"/>
    <property type="gene ID" value="TraesNOR4B03G02255440"/>
</dbReference>
<dbReference type="AlphaFoldDB" id="A0A3B6IK17"/>
<sequence length="202" mass="21215">MAAGSLAMSALLAALLACVRVAVIAGGTGSPCFGDICAMGTCKELQVIIPFTNISPYECECNPGWSWPNVTLPLSSALPLPPHLFLSCTIPTCVSTPEFTCYKPKLPNAANTTLLDPCSYNDCGSEGTCVREEDLRFRCQCNPGATNVKSKPYMPCIKNCAIDDKGCPVSSSTAPPGSVSLKNRLRLSLLLASLAALHAVTV</sequence>
<dbReference type="Gramene" id="TraesARI4B03G02275220.1">
    <property type="protein sequence ID" value="TraesARI4B03G02275220.1"/>
    <property type="gene ID" value="TraesARI4B03G02275220"/>
</dbReference>
<dbReference type="Gramene" id="TraesROB_scaffold_001288_01G000300.1">
    <property type="protein sequence ID" value="TraesROB_scaffold_001288_01G000300.1"/>
    <property type="gene ID" value="TraesROB_scaffold_001288_01G000300"/>
</dbReference>
<evidence type="ECO:0000256" key="2">
    <source>
        <dbReference type="SAM" id="SignalP"/>
    </source>
</evidence>